<dbReference type="RefSeq" id="WP_187578681.1">
    <property type="nucleotide sequence ID" value="NZ_CP060713.1"/>
</dbReference>
<sequence>MDLDSLLSESEAAVLDEAYTALHHAHLAHYEAAGEHLTRQRLADLFELVASAIRSRDLAALSAYTEKLAEERFGEGFDISEVQAAFNALELALWRRVVAAAPPGELAEAIGLMSTVVGYGKDTLARTYVSLASQRHVPSLDLSALFAGVES</sequence>
<dbReference type="KEGG" id="nmes:H9L09_20835"/>
<evidence type="ECO:0000313" key="2">
    <source>
        <dbReference type="EMBL" id="QNN52839.1"/>
    </source>
</evidence>
<keyword evidence="3" id="KW-1185">Reference proteome</keyword>
<organism evidence="2 3">
    <name type="scientific">Nocardioides mesophilus</name>
    <dbReference type="NCBI Taxonomy" id="433659"/>
    <lineage>
        <taxon>Bacteria</taxon>
        <taxon>Bacillati</taxon>
        <taxon>Actinomycetota</taxon>
        <taxon>Actinomycetes</taxon>
        <taxon>Propionibacteriales</taxon>
        <taxon>Nocardioidaceae</taxon>
        <taxon>Nocardioides</taxon>
    </lineage>
</organism>
<evidence type="ECO:0000313" key="3">
    <source>
        <dbReference type="Proteomes" id="UP000515947"/>
    </source>
</evidence>
<accession>A0A7G9RB64</accession>
<evidence type="ECO:0000259" key="1">
    <source>
        <dbReference type="Pfam" id="PF14361"/>
    </source>
</evidence>
<name>A0A7G9RB64_9ACTN</name>
<protein>
    <recommendedName>
        <fullName evidence="1">RsbT co-antagonist protein RsbRD N-terminal domain-containing protein</fullName>
    </recommendedName>
</protein>
<proteinExistence type="predicted"/>
<dbReference type="EMBL" id="CP060713">
    <property type="protein sequence ID" value="QNN52839.1"/>
    <property type="molecule type" value="Genomic_DNA"/>
</dbReference>
<feature type="domain" description="RsbT co-antagonist protein RsbRD N-terminal" evidence="1">
    <location>
        <begin position="30"/>
        <end position="117"/>
    </location>
</feature>
<dbReference type="Pfam" id="PF14361">
    <property type="entry name" value="RsbRD_N"/>
    <property type="match status" value="1"/>
</dbReference>
<reference evidence="2 3" key="1">
    <citation type="submission" date="2020-08" db="EMBL/GenBank/DDBJ databases">
        <title>Genome sequence of Nocardioides mesophilus KACC 16243T.</title>
        <authorList>
            <person name="Hyun D.-W."/>
            <person name="Bae J.-W."/>
        </authorList>
    </citation>
    <scope>NUCLEOTIDE SEQUENCE [LARGE SCALE GENOMIC DNA]</scope>
    <source>
        <strain evidence="2 3">KACC 16243</strain>
    </source>
</reference>
<dbReference type="InterPro" id="IPR025751">
    <property type="entry name" value="RsbRD_N_dom"/>
</dbReference>
<gene>
    <name evidence="2" type="ORF">H9L09_20835</name>
</gene>
<dbReference type="Proteomes" id="UP000515947">
    <property type="component" value="Chromosome"/>
</dbReference>
<dbReference type="AlphaFoldDB" id="A0A7G9RB64"/>